<accession>A0A2S7IPC6</accession>
<dbReference type="PROSITE" id="PS51257">
    <property type="entry name" value="PROKAR_LIPOPROTEIN"/>
    <property type="match status" value="1"/>
</dbReference>
<comment type="caution">
    <text evidence="1">The sequence shown here is derived from an EMBL/GenBank/DDBJ whole genome shotgun (WGS) entry which is preliminary data.</text>
</comment>
<dbReference type="EMBL" id="PTRA01000001">
    <property type="protein sequence ID" value="PQA59519.1"/>
    <property type="molecule type" value="Genomic_DNA"/>
</dbReference>
<sequence>MNSNGRINARVLMKKGKSMKKATFLLLVLAMACQKNKSVEPVLTPCLAENAATDVKTLRQQLLGKWKLVYTSSSVTNYTAPVPNVEMIFADTNHIEVRKEKSVLYKGNYQLIKLEKGVAITDSLGVARYGTRPDNYLSGRLFVCPEAMQIDLAVGSYVDLPNRLFKRL</sequence>
<gene>
    <name evidence="1" type="ORF">C5O19_07685</name>
</gene>
<protein>
    <submittedName>
        <fullName evidence="1">Uncharacterized protein</fullName>
    </submittedName>
</protein>
<evidence type="ECO:0000313" key="1">
    <source>
        <dbReference type="EMBL" id="PQA59519.1"/>
    </source>
</evidence>
<proteinExistence type="predicted"/>
<keyword evidence="2" id="KW-1185">Reference proteome</keyword>
<reference evidence="2" key="1">
    <citation type="submission" date="2018-02" db="EMBL/GenBank/DDBJ databases">
        <title>Genome sequencing of Solimonas sp. HR-BB.</title>
        <authorList>
            <person name="Lee Y."/>
            <person name="Jeon C.O."/>
        </authorList>
    </citation>
    <scope>NUCLEOTIDE SEQUENCE [LARGE SCALE GENOMIC DNA]</scope>
    <source>
        <strain evidence="2">HR-U</strain>
    </source>
</reference>
<dbReference type="Proteomes" id="UP000239590">
    <property type="component" value="Unassembled WGS sequence"/>
</dbReference>
<organism evidence="1 2">
    <name type="scientific">Siphonobacter curvatus</name>
    <dbReference type="NCBI Taxonomy" id="2094562"/>
    <lineage>
        <taxon>Bacteria</taxon>
        <taxon>Pseudomonadati</taxon>
        <taxon>Bacteroidota</taxon>
        <taxon>Cytophagia</taxon>
        <taxon>Cytophagales</taxon>
        <taxon>Cytophagaceae</taxon>
        <taxon>Siphonobacter</taxon>
    </lineage>
</organism>
<name>A0A2S7IPC6_9BACT</name>
<dbReference type="AlphaFoldDB" id="A0A2S7IPC6"/>
<evidence type="ECO:0000313" key="2">
    <source>
        <dbReference type="Proteomes" id="UP000239590"/>
    </source>
</evidence>